<proteinExistence type="predicted"/>
<dbReference type="EMBL" id="GBRH01189153">
    <property type="protein sequence ID" value="JAE08743.1"/>
    <property type="molecule type" value="Transcribed_RNA"/>
</dbReference>
<reference evidence="2" key="1">
    <citation type="submission" date="2014-09" db="EMBL/GenBank/DDBJ databases">
        <authorList>
            <person name="Magalhaes I.L.F."/>
            <person name="Oliveira U."/>
            <person name="Santos F.R."/>
            <person name="Vidigal T.H.D.A."/>
            <person name="Brescovit A.D."/>
            <person name="Santos A.J."/>
        </authorList>
    </citation>
    <scope>NUCLEOTIDE SEQUENCE</scope>
    <source>
        <tissue evidence="2">Shoot tissue taken approximately 20 cm above the soil surface</tissue>
    </source>
</reference>
<name>A0A0A9FKE7_ARUDO</name>
<accession>A0A0A9FKE7</accession>
<organism evidence="2">
    <name type="scientific">Arundo donax</name>
    <name type="common">Giant reed</name>
    <name type="synonym">Donax arundinaceus</name>
    <dbReference type="NCBI Taxonomy" id="35708"/>
    <lineage>
        <taxon>Eukaryota</taxon>
        <taxon>Viridiplantae</taxon>
        <taxon>Streptophyta</taxon>
        <taxon>Embryophyta</taxon>
        <taxon>Tracheophyta</taxon>
        <taxon>Spermatophyta</taxon>
        <taxon>Magnoliopsida</taxon>
        <taxon>Liliopsida</taxon>
        <taxon>Poales</taxon>
        <taxon>Poaceae</taxon>
        <taxon>PACMAD clade</taxon>
        <taxon>Arundinoideae</taxon>
        <taxon>Arundineae</taxon>
        <taxon>Arundo</taxon>
    </lineage>
</organism>
<sequence length="87" mass="9420">MVRTTSMPPPVPAPPAAAEAGEDPGEVLRRVERAESGRARRWWGLRLGFCACAAALGFGEGTKGRPLKAAMRRRERSREGTRSGTRS</sequence>
<dbReference type="AlphaFoldDB" id="A0A0A9FKE7"/>
<evidence type="ECO:0000256" key="1">
    <source>
        <dbReference type="SAM" id="MobiDB-lite"/>
    </source>
</evidence>
<reference evidence="2" key="2">
    <citation type="journal article" date="2015" name="Data Brief">
        <title>Shoot transcriptome of the giant reed, Arundo donax.</title>
        <authorList>
            <person name="Barrero R.A."/>
            <person name="Guerrero F.D."/>
            <person name="Moolhuijzen P."/>
            <person name="Goolsby J.A."/>
            <person name="Tidwell J."/>
            <person name="Bellgard S.E."/>
            <person name="Bellgard M.I."/>
        </authorList>
    </citation>
    <scope>NUCLEOTIDE SEQUENCE</scope>
    <source>
        <tissue evidence="2">Shoot tissue taken approximately 20 cm above the soil surface</tissue>
    </source>
</reference>
<feature type="region of interest" description="Disordered" evidence="1">
    <location>
        <begin position="60"/>
        <end position="87"/>
    </location>
</feature>
<evidence type="ECO:0000313" key="2">
    <source>
        <dbReference type="EMBL" id="JAE08743.1"/>
    </source>
</evidence>
<protein>
    <submittedName>
        <fullName evidence="2">Uncharacterized protein</fullName>
    </submittedName>
</protein>
<feature type="region of interest" description="Disordered" evidence="1">
    <location>
        <begin position="1"/>
        <end position="26"/>
    </location>
</feature>